<dbReference type="PANTHER" id="PTHR12670:SF1">
    <property type="entry name" value="NEUTRAL CERAMIDASE"/>
    <property type="match status" value="1"/>
</dbReference>
<dbReference type="InterPro" id="IPR031329">
    <property type="entry name" value="NEUT/ALK_ceramidase_N"/>
</dbReference>
<evidence type="ECO:0000259" key="5">
    <source>
        <dbReference type="Pfam" id="PF04734"/>
    </source>
</evidence>
<evidence type="ECO:0000313" key="7">
    <source>
        <dbReference type="EMBL" id="MEI5908133.1"/>
    </source>
</evidence>
<feature type="domain" description="Neutral/alkaline non-lysosomal ceramidase N-terminal" evidence="5">
    <location>
        <begin position="40"/>
        <end position="539"/>
    </location>
</feature>
<proteinExistence type="inferred from homology"/>
<dbReference type="RefSeq" id="WP_336587576.1">
    <property type="nucleotide sequence ID" value="NZ_JBBAXC010000011.1"/>
</dbReference>
<evidence type="ECO:0000313" key="8">
    <source>
        <dbReference type="Proteomes" id="UP001312865"/>
    </source>
</evidence>
<feature type="region of interest" description="Disordered" evidence="4">
    <location>
        <begin position="193"/>
        <end position="212"/>
    </location>
</feature>
<dbReference type="EC" id="3.5.1.23" evidence="3"/>
<evidence type="ECO:0000256" key="2">
    <source>
        <dbReference type="ARBA" id="ARBA00022801"/>
    </source>
</evidence>
<dbReference type="EMBL" id="JBBAXC010000011">
    <property type="protein sequence ID" value="MEI5908133.1"/>
    <property type="molecule type" value="Genomic_DNA"/>
</dbReference>
<evidence type="ECO:0000256" key="1">
    <source>
        <dbReference type="ARBA" id="ARBA00009835"/>
    </source>
</evidence>
<evidence type="ECO:0000259" key="6">
    <source>
        <dbReference type="Pfam" id="PF17048"/>
    </source>
</evidence>
<accession>A0ABU8HFH0</accession>
<keyword evidence="3" id="KW-0746">Sphingolipid metabolism</keyword>
<reference evidence="7 8" key="1">
    <citation type="journal article" date="2018" name="J. Microbiol.">
        <title>Bacillus spongiae sp. nov., isolated from sponge of Jeju Island.</title>
        <authorList>
            <person name="Lee G.E."/>
            <person name="Im W.T."/>
            <person name="Park J.S."/>
        </authorList>
    </citation>
    <scope>NUCLEOTIDE SEQUENCE [LARGE SCALE GENOMIC DNA]</scope>
    <source>
        <strain evidence="7 8">135PIL107-10</strain>
    </source>
</reference>
<evidence type="ECO:0000256" key="4">
    <source>
        <dbReference type="SAM" id="MobiDB-lite"/>
    </source>
</evidence>
<comment type="caution">
    <text evidence="7">The sequence shown here is derived from an EMBL/GenBank/DDBJ whole genome shotgun (WGS) entry which is preliminary data.</text>
</comment>
<dbReference type="InterPro" id="IPR031331">
    <property type="entry name" value="NEUT/ALK_ceramidase_C"/>
</dbReference>
<organism evidence="7 8">
    <name type="scientific">Bacillus spongiae</name>
    <dbReference type="NCBI Taxonomy" id="2683610"/>
    <lineage>
        <taxon>Bacteria</taxon>
        <taxon>Bacillati</taxon>
        <taxon>Bacillota</taxon>
        <taxon>Bacilli</taxon>
        <taxon>Bacillales</taxon>
        <taxon>Bacillaceae</taxon>
        <taxon>Bacillus</taxon>
    </lineage>
</organism>
<dbReference type="PANTHER" id="PTHR12670">
    <property type="entry name" value="CERAMIDASE"/>
    <property type="match status" value="1"/>
</dbReference>
<dbReference type="Pfam" id="PF17048">
    <property type="entry name" value="Ceramidse_alk_C"/>
    <property type="match status" value="1"/>
</dbReference>
<feature type="compositionally biased region" description="Polar residues" evidence="4">
    <location>
        <begin position="193"/>
        <end position="205"/>
    </location>
</feature>
<sequence>MELHKALKPSVFFIILFICLFSYLPEAKGESATNKSDFEYYVGAGIYDITGPPAEVVMMGYANSSQQTEGLHFRLRSRAFVMKERNTEQNVVFVNADLGMVFHSVKQGVIEKLAQNGYGDLYNYENVILSATHGHSGPGGYAHEGLYNVSTYGFHEENYEAIVNGIYESIVLAHQNLEPGYIEIIEGTAEGTSSNRSIDAYNNNPENERQQYDSSVDNTMTLLNLRNTQGELLGVINWFAVHPVSMSQDNHLISGDNKGYASYLFEQEMGTDYTASSTFVAAFAQSNEGDVTPNIFGDGKGYGDNEFDSTKKAGEIQFTQAKALSDSASKRLSGSISYKHQFTDFSTLSISKEYTDGEERRTYPAVMGYSFAAGTEDGRTDLPIFKEGMVQDDYALDGYDNLVRYVQNLLPIIPQIGEMSGVLYPDLWEQHYPKPVLLAPSQVTPDPWTPEILPLQMVQIGQLSIVAVPAEFTTMAGRRMKELVKEKMAKQYDEENYVVLAGLSNSYSSYVTTPEEYDIQHYEGASTQFGKWTLSGYLQEFDKLSNAIINKEEVALGPIPKDLSDEQVYFDIGIIFDAAPIFRSFGDVKNEVLSDYQKGDVVSVSFWSGHPNNNFRTQSTYLEIQKFDGENWITIANDGDWETKFKWNRESTLLGTSSSLIEWSIPEDTATGTYRIKHFGAYQTLLGNVYEYEGTSSTFTVK</sequence>
<dbReference type="InterPro" id="IPR038445">
    <property type="entry name" value="NCDase_C_sf"/>
</dbReference>
<name>A0ABU8HFH0_9BACI</name>
<evidence type="ECO:0000256" key="3">
    <source>
        <dbReference type="RuleBase" id="RU366019"/>
    </source>
</evidence>
<feature type="domain" description="Neutral/alkaline non-lysosomal ceramidase C-terminal" evidence="6">
    <location>
        <begin position="541"/>
        <end position="701"/>
    </location>
</feature>
<dbReference type="Gene3D" id="2.60.40.2300">
    <property type="entry name" value="Neutral/alkaline non-lysosomal ceramidase, C-terminal domain"/>
    <property type="match status" value="1"/>
</dbReference>
<keyword evidence="2 3" id="KW-0378">Hydrolase</keyword>
<keyword evidence="8" id="KW-1185">Reference proteome</keyword>
<gene>
    <name evidence="7" type="ORF">WAK64_13825</name>
</gene>
<comment type="catalytic activity">
    <reaction evidence="3">
        <text>an N-acylsphing-4-enine + H2O = sphing-4-enine + a fatty acid</text>
        <dbReference type="Rhea" id="RHEA:20856"/>
        <dbReference type="ChEBI" id="CHEBI:15377"/>
        <dbReference type="ChEBI" id="CHEBI:28868"/>
        <dbReference type="ChEBI" id="CHEBI:52639"/>
        <dbReference type="ChEBI" id="CHEBI:57756"/>
        <dbReference type="EC" id="3.5.1.23"/>
    </reaction>
</comment>
<comment type="similarity">
    <text evidence="1 3">Belongs to the neutral ceramidase family.</text>
</comment>
<keyword evidence="3" id="KW-0443">Lipid metabolism</keyword>
<dbReference type="Pfam" id="PF04734">
    <property type="entry name" value="Ceramidase_alk"/>
    <property type="match status" value="1"/>
</dbReference>
<protein>
    <recommendedName>
        <fullName evidence="3">Neutral ceramidase</fullName>
        <ecNumber evidence="3">3.5.1.23</ecNumber>
    </recommendedName>
</protein>
<dbReference type="InterPro" id="IPR006823">
    <property type="entry name" value="Ceramidase_alk"/>
</dbReference>
<dbReference type="Proteomes" id="UP001312865">
    <property type="component" value="Unassembled WGS sequence"/>
</dbReference>